<feature type="transmembrane region" description="Helical" evidence="6">
    <location>
        <begin position="631"/>
        <end position="652"/>
    </location>
</feature>
<keyword evidence="4 6" id="KW-0472">Membrane</keyword>
<reference evidence="7" key="1">
    <citation type="journal article" date="2020" name="Nat. Commun.">
        <title>Large-scale genome sequencing of mycorrhizal fungi provides insights into the early evolution of symbiotic traits.</title>
        <authorList>
            <person name="Miyauchi S."/>
            <person name="Kiss E."/>
            <person name="Kuo A."/>
            <person name="Drula E."/>
            <person name="Kohler A."/>
            <person name="Sanchez-Garcia M."/>
            <person name="Morin E."/>
            <person name="Andreopoulos B."/>
            <person name="Barry K.W."/>
            <person name="Bonito G."/>
            <person name="Buee M."/>
            <person name="Carver A."/>
            <person name="Chen C."/>
            <person name="Cichocki N."/>
            <person name="Clum A."/>
            <person name="Culley D."/>
            <person name="Crous P.W."/>
            <person name="Fauchery L."/>
            <person name="Girlanda M."/>
            <person name="Hayes R.D."/>
            <person name="Keri Z."/>
            <person name="LaButti K."/>
            <person name="Lipzen A."/>
            <person name="Lombard V."/>
            <person name="Magnuson J."/>
            <person name="Maillard F."/>
            <person name="Murat C."/>
            <person name="Nolan M."/>
            <person name="Ohm R.A."/>
            <person name="Pangilinan J."/>
            <person name="Pereira M.F."/>
            <person name="Perotto S."/>
            <person name="Peter M."/>
            <person name="Pfister S."/>
            <person name="Riley R."/>
            <person name="Sitrit Y."/>
            <person name="Stielow J.B."/>
            <person name="Szollosi G."/>
            <person name="Zifcakova L."/>
            <person name="Stursova M."/>
            <person name="Spatafora J.W."/>
            <person name="Tedersoo L."/>
            <person name="Vaario L.M."/>
            <person name="Yamada A."/>
            <person name="Yan M."/>
            <person name="Wang P."/>
            <person name="Xu J."/>
            <person name="Bruns T."/>
            <person name="Baldrian P."/>
            <person name="Vilgalys R."/>
            <person name="Dunand C."/>
            <person name="Henrissat B."/>
            <person name="Grigoriev I.V."/>
            <person name="Hibbett D."/>
            <person name="Nagy L.G."/>
            <person name="Martin F.M."/>
        </authorList>
    </citation>
    <scope>NUCLEOTIDE SEQUENCE</scope>
    <source>
        <strain evidence="7">UP504</strain>
    </source>
</reference>
<dbReference type="PANTHER" id="PTHR23507:SF1">
    <property type="entry name" value="FI18259P1-RELATED"/>
    <property type="match status" value="1"/>
</dbReference>
<evidence type="ECO:0000256" key="3">
    <source>
        <dbReference type="ARBA" id="ARBA00022989"/>
    </source>
</evidence>
<evidence type="ECO:0000313" key="8">
    <source>
        <dbReference type="Proteomes" id="UP000886523"/>
    </source>
</evidence>
<feature type="compositionally biased region" description="Polar residues" evidence="5">
    <location>
        <begin position="878"/>
        <end position="891"/>
    </location>
</feature>
<accession>A0A9P6B4S0</accession>
<feature type="transmembrane region" description="Helical" evidence="6">
    <location>
        <begin position="786"/>
        <end position="806"/>
    </location>
</feature>
<comment type="subcellular location">
    <subcellularLocation>
        <location evidence="1">Membrane</location>
        <topology evidence="1">Multi-pass membrane protein</topology>
    </subcellularLocation>
</comment>
<comment type="caution">
    <text evidence="7">The sequence shown here is derived from an EMBL/GenBank/DDBJ whole genome shotgun (WGS) entry which is preliminary data.</text>
</comment>
<feature type="region of interest" description="Disordered" evidence="5">
    <location>
        <begin position="162"/>
        <end position="189"/>
    </location>
</feature>
<feature type="transmembrane region" description="Helical" evidence="6">
    <location>
        <begin position="417"/>
        <end position="443"/>
    </location>
</feature>
<feature type="transmembrane region" description="Helical" evidence="6">
    <location>
        <begin position="387"/>
        <end position="405"/>
    </location>
</feature>
<dbReference type="PANTHER" id="PTHR23507">
    <property type="entry name" value="ZGC:174356"/>
    <property type="match status" value="1"/>
</dbReference>
<evidence type="ECO:0000256" key="4">
    <source>
        <dbReference type="ARBA" id="ARBA00023136"/>
    </source>
</evidence>
<proteinExistence type="predicted"/>
<evidence type="ECO:0000256" key="5">
    <source>
        <dbReference type="SAM" id="MobiDB-lite"/>
    </source>
</evidence>
<dbReference type="EMBL" id="MU128935">
    <property type="protein sequence ID" value="KAF9516945.1"/>
    <property type="molecule type" value="Genomic_DNA"/>
</dbReference>
<dbReference type="Gene3D" id="1.20.1250.20">
    <property type="entry name" value="MFS general substrate transporter like domains"/>
    <property type="match status" value="1"/>
</dbReference>
<feature type="transmembrane region" description="Helical" evidence="6">
    <location>
        <begin position="486"/>
        <end position="507"/>
    </location>
</feature>
<evidence type="ECO:0000313" key="7">
    <source>
        <dbReference type="EMBL" id="KAF9516945.1"/>
    </source>
</evidence>
<feature type="region of interest" description="Disordered" evidence="5">
    <location>
        <begin position="42"/>
        <end position="64"/>
    </location>
</feature>
<dbReference type="SUPFAM" id="SSF103473">
    <property type="entry name" value="MFS general substrate transporter"/>
    <property type="match status" value="1"/>
</dbReference>
<dbReference type="AlphaFoldDB" id="A0A9P6B4S0"/>
<feature type="transmembrane region" description="Helical" evidence="6">
    <location>
        <begin position="751"/>
        <end position="774"/>
    </location>
</feature>
<feature type="transmembrane region" description="Helical" evidence="6">
    <location>
        <begin position="695"/>
        <end position="716"/>
    </location>
</feature>
<dbReference type="Proteomes" id="UP000886523">
    <property type="component" value="Unassembled WGS sequence"/>
</dbReference>
<feature type="region of interest" description="Disordered" evidence="5">
    <location>
        <begin position="828"/>
        <end position="891"/>
    </location>
</feature>
<feature type="transmembrane region" description="Helical" evidence="6">
    <location>
        <begin position="455"/>
        <end position="474"/>
    </location>
</feature>
<keyword evidence="2 6" id="KW-0812">Transmembrane</keyword>
<evidence type="ECO:0000256" key="1">
    <source>
        <dbReference type="ARBA" id="ARBA00004141"/>
    </source>
</evidence>
<dbReference type="InterPro" id="IPR011701">
    <property type="entry name" value="MFS"/>
</dbReference>
<dbReference type="GO" id="GO:0016020">
    <property type="term" value="C:membrane"/>
    <property type="evidence" value="ECO:0007669"/>
    <property type="project" value="UniProtKB-SubCell"/>
</dbReference>
<evidence type="ECO:0000256" key="2">
    <source>
        <dbReference type="ARBA" id="ARBA00022692"/>
    </source>
</evidence>
<dbReference type="OrthoDB" id="3026777at2759"/>
<keyword evidence="8" id="KW-1185">Reference proteome</keyword>
<evidence type="ECO:0008006" key="9">
    <source>
        <dbReference type="Google" id="ProtNLM"/>
    </source>
</evidence>
<dbReference type="InterPro" id="IPR036259">
    <property type="entry name" value="MFS_trans_sf"/>
</dbReference>
<name>A0A9P6B4S0_9AGAM</name>
<feature type="transmembrane region" description="Helical" evidence="6">
    <location>
        <begin position="356"/>
        <end position="375"/>
    </location>
</feature>
<protein>
    <recommendedName>
        <fullName evidence="9">MFS general substrate transporter</fullName>
    </recommendedName>
</protein>
<sequence length="891" mass="97292">MTQVQFAHRSIERLSEDTPELESRRRRIAQETAVDGDLVIAQRGAANNDSTARENVPTETYTTDLSSPDSRIVVLDISVRISGEETKKPLPRCQMVKAITPSPAILDNMKRRRRHRKSRTNSEATHRRFLPHFFIPDPSWGGKTAGYALGWKSPWSSQERYNKDTRVGTRMSGRREEGRNPLGAKRDGLPRWRDLATSSLDTGMSLAERYISEADSSLLNPIVPALLAPKPPQSGMISKNNELDPLLPRPPVGGDRRRWLGRATPALLIPFVLSSSLALSSSYAVPKRGLTLAPRVELYTQLACNAIRPEHTIFRPPAHEYAYVTPNYTIVSFAESSSPKELCLADPAVQAAAAKLQTVMMTISGILSALTAGYWGTYGDKFGRTVVMSLIVFGLLFQDLVFIFAPPLSRVLHMGHYILIIGPLVEGILGSWAAFNAIVNAYVSDCTEPGSRANVFSRFAGFFFSGVAFGPAIGSLYLRQTGHDSLALFYIAVAANILNLLYVWLLLPESLTPEARAGLKQMRDAQKSLRREQNAAVTTSHEGTLDESQRKSNILWRERLRKSLKFMAPLAILAPRKNTLGDGRRGTSKWDWDLTLLGLALWCSFLCNGFYGNKYMYAEHVYGWGAAQLGYYIAIVAGARALWLVVIMPTIIRVFKPRAPVLSATPSTSVPTPTLRRAQLLSTIRFDLRIARISLLVDSISFGITCLTSSPLAFILSTSMSALGGGMVPACQSMALALVDQGKDHAGAGSMFGAISVLQAVGQNILGPIIFGAVYAGTVRTFPKMIFVGGMSLLVTALILLCFVTPQRKIPASLRKHGFIINSSGDSAHLEEGVQGPSSSRKRRGRSPTAKDLRWASDVSGLPNGNGACASVDDRGSKSSISEAPSRRTSL</sequence>
<organism evidence="7 8">
    <name type="scientific">Hydnum rufescens UP504</name>
    <dbReference type="NCBI Taxonomy" id="1448309"/>
    <lineage>
        <taxon>Eukaryota</taxon>
        <taxon>Fungi</taxon>
        <taxon>Dikarya</taxon>
        <taxon>Basidiomycota</taxon>
        <taxon>Agaricomycotina</taxon>
        <taxon>Agaricomycetes</taxon>
        <taxon>Cantharellales</taxon>
        <taxon>Hydnaceae</taxon>
        <taxon>Hydnum</taxon>
    </lineage>
</organism>
<dbReference type="GO" id="GO:0022857">
    <property type="term" value="F:transmembrane transporter activity"/>
    <property type="evidence" value="ECO:0007669"/>
    <property type="project" value="InterPro"/>
</dbReference>
<evidence type="ECO:0000256" key="6">
    <source>
        <dbReference type="SAM" id="Phobius"/>
    </source>
</evidence>
<gene>
    <name evidence="7" type="ORF">BS47DRAFT_1359936</name>
</gene>
<keyword evidence="3 6" id="KW-1133">Transmembrane helix</keyword>
<dbReference type="Pfam" id="PF07690">
    <property type="entry name" value="MFS_1"/>
    <property type="match status" value="1"/>
</dbReference>
<feature type="transmembrane region" description="Helical" evidence="6">
    <location>
        <begin position="594"/>
        <end position="611"/>
    </location>
</feature>